<dbReference type="eggNOG" id="ENOG5033AAR">
    <property type="taxonomic scope" value="Bacteria"/>
</dbReference>
<feature type="region of interest" description="Disordered" evidence="1">
    <location>
        <begin position="82"/>
        <end position="156"/>
    </location>
</feature>
<evidence type="ECO:0000313" key="3">
    <source>
        <dbReference type="Proteomes" id="UP000182237"/>
    </source>
</evidence>
<dbReference type="RefSeq" id="WP_019194064.1">
    <property type="nucleotide sequence ID" value="NZ_LT629765.1"/>
</dbReference>
<organism evidence="2 3">
    <name type="scientific">Corynebacterium timonense</name>
    <dbReference type="NCBI Taxonomy" id="441500"/>
    <lineage>
        <taxon>Bacteria</taxon>
        <taxon>Bacillati</taxon>
        <taxon>Actinomycetota</taxon>
        <taxon>Actinomycetes</taxon>
        <taxon>Mycobacteriales</taxon>
        <taxon>Corynebacteriaceae</taxon>
        <taxon>Corynebacterium</taxon>
    </lineage>
</organism>
<dbReference type="Proteomes" id="UP000182237">
    <property type="component" value="Chromosome I"/>
</dbReference>
<evidence type="ECO:0000256" key="1">
    <source>
        <dbReference type="SAM" id="MobiDB-lite"/>
    </source>
</evidence>
<proteinExistence type="predicted"/>
<accession>A0A1H1QF09</accession>
<evidence type="ECO:0000313" key="2">
    <source>
        <dbReference type="EMBL" id="SDS21883.1"/>
    </source>
</evidence>
<reference evidence="2 3" key="1">
    <citation type="submission" date="2016-10" db="EMBL/GenBank/DDBJ databases">
        <authorList>
            <person name="de Groot N.N."/>
        </authorList>
    </citation>
    <scope>NUCLEOTIDE SEQUENCE [LARGE SCALE GENOMIC DNA]</scope>
    <source>
        <strain evidence="2 3">DSM 45434</strain>
    </source>
</reference>
<gene>
    <name evidence="2" type="ORF">SAMN04488539_1244</name>
</gene>
<dbReference type="EMBL" id="LT629765">
    <property type="protein sequence ID" value="SDS21883.1"/>
    <property type="molecule type" value="Genomic_DNA"/>
</dbReference>
<dbReference type="AlphaFoldDB" id="A0A1H1QF09"/>
<name>A0A1H1QF09_9CORY</name>
<keyword evidence="3" id="KW-1185">Reference proteome</keyword>
<sequence length="156" mass="16586">MLSWILLIVVIALVAALGFALSAQIFGRGEALEPMPPGPEVIERNRRAVEDGRLGDVAFEVVHRGYDMQQVDALIAQLTGQPVSPAGVGRAPQPEAAPGGKSVEYHETETSPAGAEPALARGNMQEGQYGSDETEDRQRADGSGRGEQEDRHADSL</sequence>
<protein>
    <recommendedName>
        <fullName evidence="4">DivIVA domain-containing protein</fullName>
    </recommendedName>
</protein>
<dbReference type="STRING" id="1203190.GCA_000312345_01233"/>
<evidence type="ECO:0008006" key="4">
    <source>
        <dbReference type="Google" id="ProtNLM"/>
    </source>
</evidence>
<feature type="compositionally biased region" description="Basic and acidic residues" evidence="1">
    <location>
        <begin position="136"/>
        <end position="156"/>
    </location>
</feature>